<dbReference type="EMBL" id="LKLN01000076">
    <property type="protein sequence ID" value="KSU03045.1"/>
    <property type="molecule type" value="Genomic_DNA"/>
</dbReference>
<dbReference type="CDD" id="cd03214">
    <property type="entry name" value="ABC_Iron-Siderophores_B12_Hemin"/>
    <property type="match status" value="1"/>
</dbReference>
<keyword evidence="2" id="KW-0813">Transport</keyword>
<accession>A0A0V8CPM9</accession>
<dbReference type="GO" id="GO:0016887">
    <property type="term" value="F:ATP hydrolysis activity"/>
    <property type="evidence" value="ECO:0007669"/>
    <property type="project" value="InterPro"/>
</dbReference>
<keyword evidence="9" id="KW-0472">Membrane</keyword>
<dbReference type="FunFam" id="3.40.50.300:FF:000134">
    <property type="entry name" value="Iron-enterobactin ABC transporter ATP-binding protein"/>
    <property type="match status" value="1"/>
</dbReference>
<evidence type="ECO:0000256" key="4">
    <source>
        <dbReference type="ARBA" id="ARBA00022496"/>
    </source>
</evidence>
<organism evidence="11 12">
    <name type="scientific">Lactococcus lactis subsp. lactis</name>
    <name type="common">Streptococcus lactis</name>
    <dbReference type="NCBI Taxonomy" id="1360"/>
    <lineage>
        <taxon>Bacteria</taxon>
        <taxon>Bacillati</taxon>
        <taxon>Bacillota</taxon>
        <taxon>Bacilli</taxon>
        <taxon>Lactobacillales</taxon>
        <taxon>Streptococcaceae</taxon>
        <taxon>Lactococcus</taxon>
    </lineage>
</organism>
<dbReference type="GO" id="GO:0005524">
    <property type="term" value="F:ATP binding"/>
    <property type="evidence" value="ECO:0007669"/>
    <property type="project" value="UniProtKB-KW"/>
</dbReference>
<name>A0A0V8CPM9_LACLL</name>
<evidence type="ECO:0000256" key="7">
    <source>
        <dbReference type="ARBA" id="ARBA00023004"/>
    </source>
</evidence>
<keyword evidence="8" id="KW-0406">Ion transport</keyword>
<evidence type="ECO:0000256" key="8">
    <source>
        <dbReference type="ARBA" id="ARBA00023065"/>
    </source>
</evidence>
<evidence type="ECO:0000256" key="1">
    <source>
        <dbReference type="ARBA" id="ARBA00004202"/>
    </source>
</evidence>
<dbReference type="InterPro" id="IPR003593">
    <property type="entry name" value="AAA+_ATPase"/>
</dbReference>
<dbReference type="GO" id="GO:0006826">
    <property type="term" value="P:iron ion transport"/>
    <property type="evidence" value="ECO:0007669"/>
    <property type="project" value="UniProtKB-KW"/>
</dbReference>
<evidence type="ECO:0000256" key="2">
    <source>
        <dbReference type="ARBA" id="ARBA00022448"/>
    </source>
</evidence>
<dbReference type="Gene3D" id="3.40.50.300">
    <property type="entry name" value="P-loop containing nucleotide triphosphate hydrolases"/>
    <property type="match status" value="1"/>
</dbReference>
<evidence type="ECO:0000313" key="11">
    <source>
        <dbReference type="EMBL" id="KSU03045.1"/>
    </source>
</evidence>
<dbReference type="AlphaFoldDB" id="A0A0V8CPM9"/>
<evidence type="ECO:0000256" key="9">
    <source>
        <dbReference type="ARBA" id="ARBA00023136"/>
    </source>
</evidence>
<dbReference type="SMART" id="SM00382">
    <property type="entry name" value="AAA"/>
    <property type="match status" value="1"/>
</dbReference>
<sequence>MKDEALLAHNLTLSYQKKIIIDSLDISFLKNHISVIIGPNGCGKSTLLKGLGRILKHDGDILLNNKNILELSTKEIAKQLAFLPQDSISPEDSTVREVVALGRYPYQGIFQKKTEADEEIIDNVLNETGLKSIANENIQTLSGGQKQRVWIAMALCQQTQVILLDEPTTYLDLGHQLEILNLLKELNIKKGITIIMVLHDLNLAARFSDYMIAMKSGAVIYQGKPNDVMTPEILADLFGIKAFMGKDPIDKTPICLRFE</sequence>
<dbReference type="PROSITE" id="PS00211">
    <property type="entry name" value="ABC_TRANSPORTER_1"/>
    <property type="match status" value="1"/>
</dbReference>
<comment type="caution">
    <text evidence="11">The sequence shown here is derived from an EMBL/GenBank/DDBJ whole genome shotgun (WGS) entry which is preliminary data.</text>
</comment>
<dbReference type="Proteomes" id="UP000053058">
    <property type="component" value="Unassembled WGS sequence"/>
</dbReference>
<dbReference type="InterPro" id="IPR017871">
    <property type="entry name" value="ABC_transporter-like_CS"/>
</dbReference>
<evidence type="ECO:0000259" key="10">
    <source>
        <dbReference type="PROSITE" id="PS50893"/>
    </source>
</evidence>
<proteinExistence type="predicted"/>
<dbReference type="GO" id="GO:0005886">
    <property type="term" value="C:plasma membrane"/>
    <property type="evidence" value="ECO:0007669"/>
    <property type="project" value="UniProtKB-SubCell"/>
</dbReference>
<keyword evidence="5" id="KW-0547">Nucleotide-binding</keyword>
<dbReference type="RefSeq" id="WP_017864372.1">
    <property type="nucleotide sequence ID" value="NZ_CAKMAV010000004.1"/>
</dbReference>
<reference evidence="12" key="1">
    <citation type="submission" date="2015-10" db="EMBL/GenBank/DDBJ databases">
        <title>Draft Genome Sequences of 11 Lactococcus lactis subspecies cremoris strains.</title>
        <authorList>
            <person name="Wels M."/>
            <person name="Backus L."/>
            <person name="Boekhorst J."/>
            <person name="Dijkstra A."/>
            <person name="Beerthuizen M."/>
            <person name="Kelly W."/>
            <person name="Siezen R."/>
            <person name="Bachmann H."/>
            <person name="Van Hijum S."/>
        </authorList>
    </citation>
    <scope>NUCLEOTIDE SEQUENCE [LARGE SCALE GENOMIC DNA]</scope>
    <source>
        <strain evidence="12">KF282</strain>
    </source>
</reference>
<dbReference type="Pfam" id="PF00005">
    <property type="entry name" value="ABC_tran"/>
    <property type="match status" value="1"/>
</dbReference>
<dbReference type="PANTHER" id="PTHR42771:SF2">
    <property type="entry name" value="IRON(3+)-HYDROXAMATE IMPORT ATP-BINDING PROTEIN FHUC"/>
    <property type="match status" value="1"/>
</dbReference>
<keyword evidence="3" id="KW-1003">Cell membrane</keyword>
<dbReference type="SUPFAM" id="SSF52540">
    <property type="entry name" value="P-loop containing nucleoside triphosphate hydrolases"/>
    <property type="match status" value="1"/>
</dbReference>
<dbReference type="InterPro" id="IPR051535">
    <property type="entry name" value="Siderophore_ABC-ATPase"/>
</dbReference>
<evidence type="ECO:0000256" key="6">
    <source>
        <dbReference type="ARBA" id="ARBA00022840"/>
    </source>
</evidence>
<evidence type="ECO:0000256" key="3">
    <source>
        <dbReference type="ARBA" id="ARBA00022475"/>
    </source>
</evidence>
<keyword evidence="6 11" id="KW-0067">ATP-binding</keyword>
<dbReference type="PROSITE" id="PS50893">
    <property type="entry name" value="ABC_TRANSPORTER_2"/>
    <property type="match status" value="1"/>
</dbReference>
<evidence type="ECO:0000256" key="5">
    <source>
        <dbReference type="ARBA" id="ARBA00022741"/>
    </source>
</evidence>
<protein>
    <submittedName>
        <fullName evidence="11">Ferrichrome transport ATP-binding protein FhuC</fullName>
    </submittedName>
</protein>
<feature type="domain" description="ABC transporter" evidence="10">
    <location>
        <begin position="6"/>
        <end position="241"/>
    </location>
</feature>
<comment type="subcellular location">
    <subcellularLocation>
        <location evidence="1">Cell membrane</location>
        <topology evidence="1">Peripheral membrane protein</topology>
    </subcellularLocation>
</comment>
<keyword evidence="7" id="KW-0408">Iron</keyword>
<dbReference type="PANTHER" id="PTHR42771">
    <property type="entry name" value="IRON(3+)-HYDROXAMATE IMPORT ATP-BINDING PROTEIN FHUC"/>
    <property type="match status" value="1"/>
</dbReference>
<evidence type="ECO:0000313" key="12">
    <source>
        <dbReference type="Proteomes" id="UP000053058"/>
    </source>
</evidence>
<dbReference type="InterPro" id="IPR027417">
    <property type="entry name" value="P-loop_NTPase"/>
</dbReference>
<gene>
    <name evidence="11" type="ORF">KF282_2249</name>
</gene>
<dbReference type="PATRIC" id="fig|1360.101.peg.320"/>
<keyword evidence="4" id="KW-0410">Iron transport</keyword>
<dbReference type="InterPro" id="IPR003439">
    <property type="entry name" value="ABC_transporter-like_ATP-bd"/>
</dbReference>